<evidence type="ECO:0000313" key="7">
    <source>
        <dbReference type="Proteomes" id="UP001213680"/>
    </source>
</evidence>
<evidence type="ECO:0000256" key="1">
    <source>
        <dbReference type="ARBA" id="ARBA00022485"/>
    </source>
</evidence>
<protein>
    <submittedName>
        <fullName evidence="6">FAD-dependent oxidoreductase</fullName>
    </submittedName>
</protein>
<dbReference type="PANTHER" id="PTHR43498">
    <property type="entry name" value="FERREDOXIN:COB-COM HETERODISULFIDE REDUCTASE SUBUNIT A"/>
    <property type="match status" value="1"/>
</dbReference>
<dbReference type="InterPro" id="IPR039650">
    <property type="entry name" value="HdrA-like"/>
</dbReference>
<evidence type="ECO:0000313" key="6">
    <source>
        <dbReference type="EMBL" id="WDH75437.1"/>
    </source>
</evidence>
<evidence type="ECO:0000256" key="3">
    <source>
        <dbReference type="ARBA" id="ARBA00023002"/>
    </source>
</evidence>
<organism evidence="6 7">
    <name type="scientific">Exiguobacterium marinum</name>
    <dbReference type="NCBI Taxonomy" id="273528"/>
    <lineage>
        <taxon>Bacteria</taxon>
        <taxon>Bacillati</taxon>
        <taxon>Bacillota</taxon>
        <taxon>Bacilli</taxon>
        <taxon>Bacillales</taxon>
        <taxon>Bacillales Family XII. Incertae Sedis</taxon>
        <taxon>Exiguobacterium</taxon>
    </lineage>
</organism>
<proteinExistence type="predicted"/>
<keyword evidence="3" id="KW-0560">Oxidoreductase</keyword>
<evidence type="ECO:0000256" key="2">
    <source>
        <dbReference type="ARBA" id="ARBA00022723"/>
    </source>
</evidence>
<keyword evidence="7" id="KW-1185">Reference proteome</keyword>
<dbReference type="RefSeq" id="WP_034770866.1">
    <property type="nucleotide sequence ID" value="NZ_CP118099.1"/>
</dbReference>
<dbReference type="Pfam" id="PF12831">
    <property type="entry name" value="FAD_oxidored"/>
    <property type="match status" value="1"/>
</dbReference>
<dbReference type="Gene3D" id="3.50.50.60">
    <property type="entry name" value="FAD/NAD(P)-binding domain"/>
    <property type="match status" value="1"/>
</dbReference>
<dbReference type="SUPFAM" id="SSF51905">
    <property type="entry name" value="FAD/NAD(P)-binding domain"/>
    <property type="match status" value="1"/>
</dbReference>
<dbReference type="EMBL" id="CP118099">
    <property type="protein sequence ID" value="WDH75437.1"/>
    <property type="molecule type" value="Genomic_DNA"/>
</dbReference>
<keyword evidence="2" id="KW-0479">Metal-binding</keyword>
<keyword evidence="1" id="KW-0004">4Fe-4S</keyword>
<gene>
    <name evidence="6" type="ORF">PTI97_11475</name>
</gene>
<sequence length="447" mass="49320">MIHYAGHEIKVVREVDCVVVGGGTSGVTAAYTAASEGVDTLLIEKTIALGGTQTNALVSPMMPTHVQPRGVNRYILDRLEERGVKTDDGTTNCRWFNVETLTSLLDELLEQVGCQVLYDAVVIDVLKDDDAITHLIVQTCAGLVAIQTQTVIDASADAVVARVSDIPTSSGDENGHNQQMTFRFEMGGVDLARVRDYVLGLGETFCQIEDPNFFEIVMVPGKGHVLEGLFRDGLATGELTADDLKYFQGFTQPGKPGVFSFNCPHIPGLTDTTDPFARSEAVRIGRQMMQRLSRFLVRHLPGFESAFLLKEATQLGIRESYRIQGKYVLSETDYANRARFHDAIAKGDWYVDVHRVKGDEALPKKYTAGEYYEIPYRALIVNEVTNVIFAGRHISSTFLMQASLRIQPTLRDVGEATGLAVALALKTKTALNELDGRLIRERMEVLQ</sequence>
<dbReference type="InterPro" id="IPR036188">
    <property type="entry name" value="FAD/NAD-bd_sf"/>
</dbReference>
<keyword evidence="4" id="KW-0408">Iron</keyword>
<name>A0ABY7WYR2_9BACL</name>
<dbReference type="PANTHER" id="PTHR43498:SF1">
    <property type="entry name" value="COB--COM HETERODISULFIDE REDUCTASE IRON-SULFUR SUBUNIT A"/>
    <property type="match status" value="1"/>
</dbReference>
<evidence type="ECO:0000256" key="5">
    <source>
        <dbReference type="ARBA" id="ARBA00023014"/>
    </source>
</evidence>
<reference evidence="6 7" key="1">
    <citation type="submission" date="2023-02" db="EMBL/GenBank/DDBJ databases">
        <title>A bacterium isolated from plastisphere.</title>
        <authorList>
            <person name="Sun Y."/>
        </authorList>
    </citation>
    <scope>NUCLEOTIDE SEQUENCE [LARGE SCALE GENOMIC DNA]</scope>
    <source>
        <strain evidence="7">a-1</strain>
    </source>
</reference>
<keyword evidence="5" id="KW-0411">Iron-sulfur</keyword>
<evidence type="ECO:0000256" key="4">
    <source>
        <dbReference type="ARBA" id="ARBA00023004"/>
    </source>
</evidence>
<dbReference type="Proteomes" id="UP001213680">
    <property type="component" value="Chromosome"/>
</dbReference>
<accession>A0ABY7WYR2</accession>